<dbReference type="AlphaFoldDB" id="A0A3N1NYX8"/>
<evidence type="ECO:0000313" key="3">
    <source>
        <dbReference type="Proteomes" id="UP000273643"/>
    </source>
</evidence>
<evidence type="ECO:0000259" key="1">
    <source>
        <dbReference type="PROSITE" id="PS51186"/>
    </source>
</evidence>
<comment type="caution">
    <text evidence="2">The sequence shown here is derived from an EMBL/GenBank/DDBJ whole genome shotgun (WGS) entry which is preliminary data.</text>
</comment>
<dbReference type="InterPro" id="IPR000182">
    <property type="entry name" value="GNAT_dom"/>
</dbReference>
<dbReference type="Proteomes" id="UP000273643">
    <property type="component" value="Unassembled WGS sequence"/>
</dbReference>
<dbReference type="SUPFAM" id="SSF55729">
    <property type="entry name" value="Acyl-CoA N-acyltransferases (Nat)"/>
    <property type="match status" value="1"/>
</dbReference>
<dbReference type="InterPro" id="IPR016181">
    <property type="entry name" value="Acyl_CoA_acyltransferase"/>
</dbReference>
<dbReference type="PROSITE" id="PS51186">
    <property type="entry name" value="GNAT"/>
    <property type="match status" value="1"/>
</dbReference>
<keyword evidence="3" id="KW-1185">Reference proteome</keyword>
<accession>A0A3N1NYX8</accession>
<evidence type="ECO:0000313" key="2">
    <source>
        <dbReference type="EMBL" id="ROQ21019.1"/>
    </source>
</evidence>
<organism evidence="2 3">
    <name type="scientific">Marinimicrobium koreense</name>
    <dbReference type="NCBI Taxonomy" id="306545"/>
    <lineage>
        <taxon>Bacteria</taxon>
        <taxon>Pseudomonadati</taxon>
        <taxon>Pseudomonadota</taxon>
        <taxon>Gammaproteobacteria</taxon>
        <taxon>Cellvibrionales</taxon>
        <taxon>Cellvibrionaceae</taxon>
        <taxon>Marinimicrobium</taxon>
    </lineage>
</organism>
<dbReference type="RefSeq" id="WP_123638074.1">
    <property type="nucleotide sequence ID" value="NZ_RJUK01000001.1"/>
</dbReference>
<dbReference type="Gene3D" id="3.40.630.30">
    <property type="match status" value="1"/>
</dbReference>
<sequence length="179" mass="19639">MAETASPQPTAFPPQATVAAGTSLVIEPLMPSTAGLSGFIDTIAHWHHEHCLARGLKSSLDRRAEQLHRHLTREAIPVTLIARKGAEVLGSVSLVRYQASAGGAQRLWLSNLYVPEALRGQGLGSVLVDKACRYAHEQGETELWLFTDNQQGFYQKRGWQPGGEARVSQSDVDIFVRRL</sequence>
<dbReference type="PANTHER" id="PTHR13538:SF4">
    <property type="entry name" value="N-ALPHA-ACETYLTRANSFERASE 80"/>
    <property type="match status" value="1"/>
</dbReference>
<reference evidence="2 3" key="1">
    <citation type="submission" date="2018-11" db="EMBL/GenBank/DDBJ databases">
        <title>Genomic Encyclopedia of Type Strains, Phase IV (KMG-IV): sequencing the most valuable type-strain genomes for metagenomic binning, comparative biology and taxonomic classification.</title>
        <authorList>
            <person name="Goeker M."/>
        </authorList>
    </citation>
    <scope>NUCLEOTIDE SEQUENCE [LARGE SCALE GENOMIC DNA]</scope>
    <source>
        <strain evidence="2 3">DSM 16974</strain>
    </source>
</reference>
<dbReference type="GO" id="GO:0005737">
    <property type="term" value="C:cytoplasm"/>
    <property type="evidence" value="ECO:0007669"/>
    <property type="project" value="TreeGrafter"/>
</dbReference>
<dbReference type="GO" id="GO:1905502">
    <property type="term" value="F:acetyl-CoA binding"/>
    <property type="evidence" value="ECO:0007669"/>
    <property type="project" value="TreeGrafter"/>
</dbReference>
<gene>
    <name evidence="2" type="ORF">EDC38_1640</name>
</gene>
<dbReference type="PANTHER" id="PTHR13538">
    <property type="entry name" value="N-ACETYLTRANSFERASE 6"/>
    <property type="match status" value="1"/>
</dbReference>
<dbReference type="EMBL" id="RJUK01000001">
    <property type="protein sequence ID" value="ROQ21019.1"/>
    <property type="molecule type" value="Genomic_DNA"/>
</dbReference>
<dbReference type="InterPro" id="IPR039840">
    <property type="entry name" value="NAA80"/>
</dbReference>
<proteinExistence type="predicted"/>
<dbReference type="Pfam" id="PF00583">
    <property type="entry name" value="Acetyltransf_1"/>
    <property type="match status" value="1"/>
</dbReference>
<feature type="domain" description="N-acetyltransferase" evidence="1">
    <location>
        <begin position="24"/>
        <end position="179"/>
    </location>
</feature>
<dbReference type="GO" id="GO:0008080">
    <property type="term" value="F:N-acetyltransferase activity"/>
    <property type="evidence" value="ECO:0007669"/>
    <property type="project" value="InterPro"/>
</dbReference>
<name>A0A3N1NYX8_9GAMM</name>
<dbReference type="OrthoDB" id="7678938at2"/>
<dbReference type="CDD" id="cd04301">
    <property type="entry name" value="NAT_SF"/>
    <property type="match status" value="1"/>
</dbReference>
<protein>
    <submittedName>
        <fullName evidence="2">Acetyltransferase (GNAT) family protein</fullName>
    </submittedName>
</protein>
<keyword evidence="2" id="KW-0808">Transferase</keyword>